<reference evidence="3 4" key="1">
    <citation type="submission" date="2021-01" db="EMBL/GenBank/DDBJ databases">
        <title>Sequencing the genomes of 1000 actinobacteria strains.</title>
        <authorList>
            <person name="Klenk H.-P."/>
        </authorList>
    </citation>
    <scope>NUCLEOTIDE SEQUENCE [LARGE SCALE GENOMIC DNA]</scope>
    <source>
        <strain evidence="3 4">DSM 100204</strain>
    </source>
</reference>
<gene>
    <name evidence="3" type="ORF">JOD64_000646</name>
</gene>
<dbReference type="RefSeq" id="WP_204940818.1">
    <property type="nucleotide sequence ID" value="NZ_JAFBBP010000001.1"/>
</dbReference>
<evidence type="ECO:0000256" key="1">
    <source>
        <dbReference type="SAM" id="MobiDB-lite"/>
    </source>
</evidence>
<comment type="caution">
    <text evidence="3">The sequence shown here is derived from an EMBL/GenBank/DDBJ whole genome shotgun (WGS) entry which is preliminary data.</text>
</comment>
<dbReference type="EMBL" id="JAFBBP010000001">
    <property type="protein sequence ID" value="MBM7489424.1"/>
    <property type="molecule type" value="Genomic_DNA"/>
</dbReference>
<dbReference type="Pfam" id="PF12802">
    <property type="entry name" value="MarR_2"/>
    <property type="match status" value="1"/>
</dbReference>
<evidence type="ECO:0000259" key="2">
    <source>
        <dbReference type="PROSITE" id="PS50995"/>
    </source>
</evidence>
<dbReference type="GO" id="GO:0003677">
    <property type="term" value="F:DNA binding"/>
    <property type="evidence" value="ECO:0007669"/>
    <property type="project" value="UniProtKB-KW"/>
</dbReference>
<dbReference type="PANTHER" id="PTHR33164">
    <property type="entry name" value="TRANSCRIPTIONAL REGULATOR, MARR FAMILY"/>
    <property type="match status" value="1"/>
</dbReference>
<dbReference type="Proteomes" id="UP000764837">
    <property type="component" value="Unassembled WGS sequence"/>
</dbReference>
<evidence type="ECO:0000313" key="4">
    <source>
        <dbReference type="Proteomes" id="UP000764837"/>
    </source>
</evidence>
<feature type="region of interest" description="Disordered" evidence="1">
    <location>
        <begin position="162"/>
        <end position="182"/>
    </location>
</feature>
<feature type="domain" description="HTH marR-type" evidence="2">
    <location>
        <begin position="24"/>
        <end position="159"/>
    </location>
</feature>
<accession>A0ABS2LP34</accession>
<name>A0ABS2LP34_9ACTN</name>
<proteinExistence type="predicted"/>
<keyword evidence="3" id="KW-0238">DNA-binding</keyword>
<dbReference type="PANTHER" id="PTHR33164:SF104">
    <property type="entry name" value="TRANSCRIPTIONAL REGULATORY PROTEIN"/>
    <property type="match status" value="1"/>
</dbReference>
<dbReference type="InterPro" id="IPR039422">
    <property type="entry name" value="MarR/SlyA-like"/>
</dbReference>
<dbReference type="Gene3D" id="1.10.10.10">
    <property type="entry name" value="Winged helix-like DNA-binding domain superfamily/Winged helix DNA-binding domain"/>
    <property type="match status" value="1"/>
</dbReference>
<dbReference type="SUPFAM" id="SSF46785">
    <property type="entry name" value="Winged helix' DNA-binding domain"/>
    <property type="match status" value="1"/>
</dbReference>
<dbReference type="PRINTS" id="PR00598">
    <property type="entry name" value="HTHMARR"/>
</dbReference>
<evidence type="ECO:0000313" key="3">
    <source>
        <dbReference type="EMBL" id="MBM7489424.1"/>
    </source>
</evidence>
<dbReference type="PROSITE" id="PS50995">
    <property type="entry name" value="HTH_MARR_2"/>
    <property type="match status" value="1"/>
</dbReference>
<keyword evidence="4" id="KW-1185">Reference proteome</keyword>
<dbReference type="InterPro" id="IPR036390">
    <property type="entry name" value="WH_DNA-bd_sf"/>
</dbReference>
<dbReference type="SMART" id="SM00347">
    <property type="entry name" value="HTH_MARR"/>
    <property type="match status" value="1"/>
</dbReference>
<dbReference type="InterPro" id="IPR036388">
    <property type="entry name" value="WH-like_DNA-bd_sf"/>
</dbReference>
<organism evidence="3 4">
    <name type="scientific">Micromonospora luteifusca</name>
    <dbReference type="NCBI Taxonomy" id="709860"/>
    <lineage>
        <taxon>Bacteria</taxon>
        <taxon>Bacillati</taxon>
        <taxon>Actinomycetota</taxon>
        <taxon>Actinomycetes</taxon>
        <taxon>Micromonosporales</taxon>
        <taxon>Micromonosporaceae</taxon>
        <taxon>Micromonospora</taxon>
    </lineage>
</organism>
<dbReference type="InterPro" id="IPR000835">
    <property type="entry name" value="HTH_MarR-typ"/>
</dbReference>
<protein>
    <submittedName>
        <fullName evidence="3">DNA-binding MarR family transcriptional regulator</fullName>
    </submittedName>
</protein>
<sequence length="182" mass="19659">MDDDRVAEIVGQWARERPDLDPGPLLIIGRIQQIAAILDATLRPPFAAADLGNGDFDVLAALRREGEPYTLTAGQLSQRMLVTTGAVTKRVDRLIARGLVSRSVSTADARGRVVGLTPAGAALTDRLIEEHLANEAAILRDFTDSDRTTLERLLATMTRTLAAQDVGPGEPAGPPRHRLPRR</sequence>